<evidence type="ECO:0000256" key="1">
    <source>
        <dbReference type="SAM" id="MobiDB-lite"/>
    </source>
</evidence>
<proteinExistence type="predicted"/>
<dbReference type="Pfam" id="PF18013">
    <property type="entry name" value="Phage_lysozyme2"/>
    <property type="match status" value="1"/>
</dbReference>
<keyword evidence="2" id="KW-0472">Membrane</keyword>
<dbReference type="AlphaFoldDB" id="A0A3R6DEC0"/>
<evidence type="ECO:0000256" key="2">
    <source>
        <dbReference type="SAM" id="Phobius"/>
    </source>
</evidence>
<protein>
    <recommendedName>
        <fullName evidence="3">Phage tail lysozyme domain-containing protein</fullName>
    </recommendedName>
</protein>
<comment type="caution">
    <text evidence="4">The sequence shown here is derived from an EMBL/GenBank/DDBJ whole genome shotgun (WGS) entry which is preliminary data.</text>
</comment>
<dbReference type="Gene3D" id="1.10.530.10">
    <property type="match status" value="1"/>
</dbReference>
<dbReference type="Proteomes" id="UP000284465">
    <property type="component" value="Unassembled WGS sequence"/>
</dbReference>
<feature type="domain" description="Phage tail lysozyme" evidence="3">
    <location>
        <begin position="421"/>
        <end position="535"/>
    </location>
</feature>
<gene>
    <name evidence="4" type="ORF">DW927_11795</name>
</gene>
<feature type="compositionally biased region" description="Polar residues" evidence="1">
    <location>
        <begin position="16"/>
        <end position="26"/>
    </location>
</feature>
<evidence type="ECO:0000313" key="4">
    <source>
        <dbReference type="EMBL" id="RHA66216.1"/>
    </source>
</evidence>
<dbReference type="InterPro" id="IPR041219">
    <property type="entry name" value="Phage_lysozyme2"/>
</dbReference>
<reference evidence="4 5" key="1">
    <citation type="submission" date="2018-08" db="EMBL/GenBank/DDBJ databases">
        <title>A genome reference for cultivated species of the human gut microbiota.</title>
        <authorList>
            <person name="Zou Y."/>
            <person name="Xue W."/>
            <person name="Luo G."/>
        </authorList>
    </citation>
    <scope>NUCLEOTIDE SEQUENCE [LARGE SCALE GENOMIC DNA]</scope>
    <source>
        <strain evidence="4 5">AM43-11</strain>
    </source>
</reference>
<sequence>MNDNNPNEKNENMRNSSIPNSGNNLLKNLHAKGKGPETGFSAGAGASAASSSAAGTTGASTVTATAAATGAVGSTGAGVAFIILLPIIIGIFFTLSVTIISEYLTPENVSKAAVEYEKNKFTFESISDFFSSLFHLEKDIDKIEVSDDEYDKNNEYDVGLVENLNAINTALNYSYNKYMSDYIKSYCSTNDYDFSSVSDIIQKKYPNGWKDIYSNINYGELIVYLSLGYKTRAYGEGLELGDPKVIFKTISSKDNVSYFFGLNVSTEIIDTNTQADSESQETINSETTTDINKSQLLQNISDPTAQKNLTDTDTSNETETVNTKKVVIKDVEILPFCQKNIFNLLKIDMNSEYDSNITFYDMSDSKLLQVNAICEDTTGSYRTIYYTLGLDNPKAQYDYSFSPSKDSDLFNQVTVESVAGENSKIVWHYLKTQGHFTDEGASGIMGNLMAEHGFQTSMQGEGGSVGIAQWTGNRRESLILFAQRNNAEVTDINIQAAFLTQELQSSKYDCIRNANDIIDAADYAAFYYEACSRYPSYEAYLAGKYAGKIDWHRYFFSDRMNTYILDLDKRRNYSTTFYNLYKGTE</sequence>
<feature type="compositionally biased region" description="Basic and acidic residues" evidence="1">
    <location>
        <begin position="1"/>
        <end position="12"/>
    </location>
</feature>
<keyword evidence="2" id="KW-0812">Transmembrane</keyword>
<feature type="region of interest" description="Disordered" evidence="1">
    <location>
        <begin position="1"/>
        <end position="30"/>
    </location>
</feature>
<feature type="transmembrane region" description="Helical" evidence="2">
    <location>
        <begin position="79"/>
        <end position="100"/>
    </location>
</feature>
<name>A0A3R6DEC0_9FIRM</name>
<keyword evidence="2" id="KW-1133">Transmembrane helix</keyword>
<dbReference type="RefSeq" id="WP_118591662.1">
    <property type="nucleotide sequence ID" value="NZ_JADNLD010000029.1"/>
</dbReference>
<dbReference type="EMBL" id="QSFP01000013">
    <property type="protein sequence ID" value="RHA66216.1"/>
    <property type="molecule type" value="Genomic_DNA"/>
</dbReference>
<evidence type="ECO:0000259" key="3">
    <source>
        <dbReference type="Pfam" id="PF18013"/>
    </source>
</evidence>
<organism evidence="4 5">
    <name type="scientific">Roseburia intestinalis</name>
    <dbReference type="NCBI Taxonomy" id="166486"/>
    <lineage>
        <taxon>Bacteria</taxon>
        <taxon>Bacillati</taxon>
        <taxon>Bacillota</taxon>
        <taxon>Clostridia</taxon>
        <taxon>Lachnospirales</taxon>
        <taxon>Lachnospiraceae</taxon>
        <taxon>Roseburia</taxon>
    </lineage>
</organism>
<evidence type="ECO:0000313" key="5">
    <source>
        <dbReference type="Proteomes" id="UP000284465"/>
    </source>
</evidence>
<accession>A0A3R6DEC0</accession>